<feature type="non-terminal residue" evidence="1">
    <location>
        <position position="1"/>
    </location>
</feature>
<gene>
    <name evidence="1" type="ORF">D5086_002950</name>
</gene>
<protein>
    <submittedName>
        <fullName evidence="1">Uncharacterized protein</fullName>
    </submittedName>
</protein>
<proteinExistence type="predicted"/>
<name>A0ACC4D393_POPAL</name>
<organism evidence="1 2">
    <name type="scientific">Populus alba</name>
    <name type="common">White poplar</name>
    <dbReference type="NCBI Taxonomy" id="43335"/>
    <lineage>
        <taxon>Eukaryota</taxon>
        <taxon>Viridiplantae</taxon>
        <taxon>Streptophyta</taxon>
        <taxon>Embryophyta</taxon>
        <taxon>Tracheophyta</taxon>
        <taxon>Spermatophyta</taxon>
        <taxon>Magnoliopsida</taxon>
        <taxon>eudicotyledons</taxon>
        <taxon>Gunneridae</taxon>
        <taxon>Pentapetalae</taxon>
        <taxon>rosids</taxon>
        <taxon>fabids</taxon>
        <taxon>Malpighiales</taxon>
        <taxon>Salicaceae</taxon>
        <taxon>Saliceae</taxon>
        <taxon>Populus</taxon>
    </lineage>
</organism>
<reference evidence="1 2" key="1">
    <citation type="journal article" date="2024" name="Plant Biotechnol. J.">
        <title>Genome and CRISPR/Cas9 system of a widespread forest tree (Populus alba) in the world.</title>
        <authorList>
            <person name="Liu Y.J."/>
            <person name="Jiang P.F."/>
            <person name="Han X.M."/>
            <person name="Li X.Y."/>
            <person name="Wang H.M."/>
            <person name="Wang Y.J."/>
            <person name="Wang X.X."/>
            <person name="Zeng Q.Y."/>
        </authorList>
    </citation>
    <scope>NUCLEOTIDE SEQUENCE [LARGE SCALE GENOMIC DNA]</scope>
    <source>
        <strain evidence="2">cv. PAL-ZL1</strain>
    </source>
</reference>
<sequence>KGQGKENRCDLFEMMWTLQNLNDNARIRANLLQNCSKETKVPVTGSQRPRMDWFIKDERRESPITGQRIVGTQLTVLESVADKCMDTVSLVRTDVENMRMTRVLGLFRMV</sequence>
<evidence type="ECO:0000313" key="2">
    <source>
        <dbReference type="Proteomes" id="UP000309997"/>
    </source>
</evidence>
<dbReference type="Proteomes" id="UP000309997">
    <property type="component" value="Unassembled WGS sequence"/>
</dbReference>
<evidence type="ECO:0000313" key="1">
    <source>
        <dbReference type="EMBL" id="KAL3611930.1"/>
    </source>
</evidence>
<comment type="caution">
    <text evidence="1">The sequence shown here is derived from an EMBL/GenBank/DDBJ whole genome shotgun (WGS) entry which is preliminary data.</text>
</comment>
<dbReference type="EMBL" id="RCHU02000001">
    <property type="protein sequence ID" value="KAL3611930.1"/>
    <property type="molecule type" value="Genomic_DNA"/>
</dbReference>
<keyword evidence="2" id="KW-1185">Reference proteome</keyword>
<accession>A0ACC4D393</accession>